<sequence length="109" mass="12729">MDVLLSKNKFELTGKKELDIINANMETIRIKRAYVNNLRHLSKILRNSSLETDSWIGRANNRELNETIQEINHAESSIQKCESHIVQYLEPILENLNRDCNCTCKKLEE</sequence>
<name>A0A8T5UVK7_9EURY</name>
<organism evidence="1 2">
    <name type="scientific">Methanobacterium spitsbergense</name>
    <dbReference type="NCBI Taxonomy" id="2874285"/>
    <lineage>
        <taxon>Archaea</taxon>
        <taxon>Methanobacteriati</taxon>
        <taxon>Methanobacteriota</taxon>
        <taxon>Methanomada group</taxon>
        <taxon>Methanobacteria</taxon>
        <taxon>Methanobacteriales</taxon>
        <taxon>Methanobacteriaceae</taxon>
        <taxon>Methanobacterium</taxon>
    </lineage>
</organism>
<evidence type="ECO:0000313" key="1">
    <source>
        <dbReference type="EMBL" id="MBZ2165210.1"/>
    </source>
</evidence>
<dbReference type="AlphaFoldDB" id="A0A8T5UVK7"/>
<dbReference type="RefSeq" id="WP_223790830.1">
    <property type="nucleotide sequence ID" value="NZ_JAIOUQ010000003.1"/>
</dbReference>
<keyword evidence="2" id="KW-1185">Reference proteome</keyword>
<reference evidence="2" key="1">
    <citation type="journal article" date="2022" name="Microbiol. Resour. Announc.">
        <title>Draft Genome Sequence of a Methanogenic Archaeon from West Spitsbergen Permafrost.</title>
        <authorList>
            <person name="Trubitsyn V."/>
            <person name="Rivkina E."/>
            <person name="Shcherbakova V."/>
        </authorList>
    </citation>
    <scope>NUCLEOTIDE SEQUENCE [LARGE SCALE GENOMIC DNA]</scope>
    <source>
        <strain evidence="2">VT</strain>
    </source>
</reference>
<accession>A0A8T5UVK7</accession>
<comment type="caution">
    <text evidence="1">The sequence shown here is derived from an EMBL/GenBank/DDBJ whole genome shotgun (WGS) entry which is preliminary data.</text>
</comment>
<gene>
    <name evidence="1" type="ORF">K8N75_04020</name>
</gene>
<evidence type="ECO:0000313" key="2">
    <source>
        <dbReference type="Proteomes" id="UP000825933"/>
    </source>
</evidence>
<dbReference type="Proteomes" id="UP000825933">
    <property type="component" value="Unassembled WGS sequence"/>
</dbReference>
<dbReference type="EMBL" id="JAIOUQ010000003">
    <property type="protein sequence ID" value="MBZ2165210.1"/>
    <property type="molecule type" value="Genomic_DNA"/>
</dbReference>
<protein>
    <submittedName>
        <fullName evidence="1">Uncharacterized protein</fullName>
    </submittedName>
</protein>
<proteinExistence type="predicted"/>